<name>G9MF12_HYPVG</name>
<reference evidence="1 2" key="1">
    <citation type="journal article" date="2011" name="Genome Biol.">
        <title>Comparative genome sequence analysis underscores mycoparasitism as the ancestral life style of Trichoderma.</title>
        <authorList>
            <person name="Kubicek C.P."/>
            <person name="Herrera-Estrella A."/>
            <person name="Seidl-Seiboth V."/>
            <person name="Martinez D.A."/>
            <person name="Druzhinina I.S."/>
            <person name="Thon M."/>
            <person name="Zeilinger S."/>
            <person name="Casas-Flores S."/>
            <person name="Horwitz B.A."/>
            <person name="Mukherjee P.K."/>
            <person name="Mukherjee M."/>
            <person name="Kredics L."/>
            <person name="Alcaraz L.D."/>
            <person name="Aerts A."/>
            <person name="Antal Z."/>
            <person name="Atanasova L."/>
            <person name="Cervantes-Badillo M.G."/>
            <person name="Challacombe J."/>
            <person name="Chertkov O."/>
            <person name="McCluskey K."/>
            <person name="Coulpier F."/>
            <person name="Deshpande N."/>
            <person name="von Doehren H."/>
            <person name="Ebbole D.J."/>
            <person name="Esquivel-Naranjo E.U."/>
            <person name="Fekete E."/>
            <person name="Flipphi M."/>
            <person name="Glaser F."/>
            <person name="Gomez-Rodriguez E.Y."/>
            <person name="Gruber S."/>
            <person name="Han C."/>
            <person name="Henrissat B."/>
            <person name="Hermosa R."/>
            <person name="Hernandez-Onate M."/>
            <person name="Karaffa L."/>
            <person name="Kosti I."/>
            <person name="Le Crom S."/>
            <person name="Lindquist E."/>
            <person name="Lucas S."/>
            <person name="Luebeck M."/>
            <person name="Luebeck P.S."/>
            <person name="Margeot A."/>
            <person name="Metz B."/>
            <person name="Misra M."/>
            <person name="Nevalainen H."/>
            <person name="Omann M."/>
            <person name="Packer N."/>
            <person name="Perrone G."/>
            <person name="Uresti-Rivera E.E."/>
            <person name="Salamov A."/>
            <person name="Schmoll M."/>
            <person name="Seiboth B."/>
            <person name="Shapiro H."/>
            <person name="Sukno S."/>
            <person name="Tamayo-Ramos J.A."/>
            <person name="Tisch D."/>
            <person name="Wiest A."/>
            <person name="Wilkinson H.H."/>
            <person name="Zhang M."/>
            <person name="Coutinho P.M."/>
            <person name="Kenerley C.M."/>
            <person name="Monte E."/>
            <person name="Baker S.E."/>
            <person name="Grigoriev I.V."/>
        </authorList>
    </citation>
    <scope>NUCLEOTIDE SEQUENCE [LARGE SCALE GENOMIC DNA]</scope>
    <source>
        <strain evidence="2">Gv29-8 / FGSC 10586</strain>
    </source>
</reference>
<organism evidence="1 2">
    <name type="scientific">Hypocrea virens (strain Gv29-8 / FGSC 10586)</name>
    <name type="common">Gliocladium virens</name>
    <name type="synonym">Trichoderma virens</name>
    <dbReference type="NCBI Taxonomy" id="413071"/>
    <lineage>
        <taxon>Eukaryota</taxon>
        <taxon>Fungi</taxon>
        <taxon>Dikarya</taxon>
        <taxon>Ascomycota</taxon>
        <taxon>Pezizomycotina</taxon>
        <taxon>Sordariomycetes</taxon>
        <taxon>Hypocreomycetidae</taxon>
        <taxon>Hypocreales</taxon>
        <taxon>Hypocreaceae</taxon>
        <taxon>Trichoderma</taxon>
    </lineage>
</organism>
<protein>
    <submittedName>
        <fullName evidence="1">Uncharacterized protein</fullName>
    </submittedName>
</protein>
<evidence type="ECO:0000313" key="1">
    <source>
        <dbReference type="EMBL" id="EHK26978.1"/>
    </source>
</evidence>
<keyword evidence="2" id="KW-1185">Reference proteome</keyword>
<sequence>MVALWLLGRCPLGCRLVTGFGHDSSRFDIFSVVLFTSGEVDTHQEQYQWIPLKKWIGVECIRTSSTNTSISNSSLAAISSWTGTMVLEFGGSNKKTTPLSYVPAP</sequence>
<proteinExistence type="predicted"/>
<dbReference type="Proteomes" id="UP000007115">
    <property type="component" value="Unassembled WGS sequence"/>
</dbReference>
<dbReference type="VEuPathDB" id="FungiDB:TRIVIDRAFT_62771"/>
<evidence type="ECO:0000313" key="2">
    <source>
        <dbReference type="Proteomes" id="UP000007115"/>
    </source>
</evidence>
<dbReference type="GeneID" id="25796409"/>
<dbReference type="HOGENOM" id="CLU_2236965_0_0_1"/>
<dbReference type="RefSeq" id="XP_013961196.1">
    <property type="nucleotide sequence ID" value="XM_014105721.1"/>
</dbReference>
<dbReference type="InParanoid" id="G9MF12"/>
<dbReference type="EMBL" id="ABDF02000001">
    <property type="protein sequence ID" value="EHK26978.1"/>
    <property type="molecule type" value="Genomic_DNA"/>
</dbReference>
<dbReference type="AlphaFoldDB" id="G9MF12"/>
<gene>
    <name evidence="1" type="ORF">TRIVIDRAFT_62771</name>
</gene>
<comment type="caution">
    <text evidence="1">The sequence shown here is derived from an EMBL/GenBank/DDBJ whole genome shotgun (WGS) entry which is preliminary data.</text>
</comment>
<accession>G9MF12</accession>